<comment type="caution">
    <text evidence="1">The sequence shown here is derived from an EMBL/GenBank/DDBJ whole genome shotgun (WGS) entry which is preliminary data.</text>
</comment>
<name>A0A6A5EKN0_PERFL</name>
<dbReference type="EMBL" id="VHII01000018">
    <property type="protein sequence ID" value="KAF1376474.1"/>
    <property type="molecule type" value="Genomic_DNA"/>
</dbReference>
<gene>
    <name evidence="1" type="ORF">PFLUV_G00211870</name>
</gene>
<accession>A0A6A5EKN0</accession>
<protein>
    <submittedName>
        <fullName evidence="1">Uncharacterized protein</fullName>
    </submittedName>
</protein>
<keyword evidence="2" id="KW-1185">Reference proteome</keyword>
<evidence type="ECO:0000313" key="2">
    <source>
        <dbReference type="Proteomes" id="UP000465112"/>
    </source>
</evidence>
<sequence>MEETNNATQEEQMRSCFGAQGAVSLYVLCSKCQTHRQRRVILGLLVSGCNITQTNKSVSEKPWRGRCSAEIFS</sequence>
<reference evidence="1 2" key="1">
    <citation type="submission" date="2019-06" db="EMBL/GenBank/DDBJ databases">
        <title>A chromosome-scale genome assembly of the European perch, Perca fluviatilis.</title>
        <authorList>
            <person name="Roques C."/>
            <person name="Zahm M."/>
            <person name="Cabau C."/>
            <person name="Klopp C."/>
            <person name="Bouchez O."/>
            <person name="Donnadieu C."/>
            <person name="Kuhl H."/>
            <person name="Gislard M."/>
            <person name="Guendouz S."/>
            <person name="Journot L."/>
            <person name="Haffray P."/>
            <person name="Bestin A."/>
            <person name="Morvezen R."/>
            <person name="Feron R."/>
            <person name="Wen M."/>
            <person name="Jouanno E."/>
            <person name="Herpin A."/>
            <person name="Schartl M."/>
            <person name="Postlethwait J."/>
            <person name="Schaerlinger B."/>
            <person name="Chardard D."/>
            <person name="Lecocq T."/>
            <person name="Poncet C."/>
            <person name="Jaffrelo L."/>
            <person name="Lampietro C."/>
            <person name="Guiguen Y."/>
        </authorList>
    </citation>
    <scope>NUCLEOTIDE SEQUENCE [LARGE SCALE GENOMIC DNA]</scope>
    <source>
        <tissue evidence="1">Blood</tissue>
    </source>
</reference>
<dbReference type="AlphaFoldDB" id="A0A6A5EKN0"/>
<dbReference type="Proteomes" id="UP000465112">
    <property type="component" value="Unassembled WGS sequence"/>
</dbReference>
<proteinExistence type="predicted"/>
<evidence type="ECO:0000313" key="1">
    <source>
        <dbReference type="EMBL" id="KAF1376474.1"/>
    </source>
</evidence>
<organism evidence="1 2">
    <name type="scientific">Perca fluviatilis</name>
    <name type="common">European perch</name>
    <dbReference type="NCBI Taxonomy" id="8168"/>
    <lineage>
        <taxon>Eukaryota</taxon>
        <taxon>Metazoa</taxon>
        <taxon>Chordata</taxon>
        <taxon>Craniata</taxon>
        <taxon>Vertebrata</taxon>
        <taxon>Euteleostomi</taxon>
        <taxon>Actinopterygii</taxon>
        <taxon>Neopterygii</taxon>
        <taxon>Teleostei</taxon>
        <taxon>Neoteleostei</taxon>
        <taxon>Acanthomorphata</taxon>
        <taxon>Eupercaria</taxon>
        <taxon>Perciformes</taxon>
        <taxon>Percoidei</taxon>
        <taxon>Percidae</taxon>
        <taxon>Percinae</taxon>
        <taxon>Perca</taxon>
    </lineage>
</organism>